<dbReference type="EMBL" id="UOGK01000088">
    <property type="protein sequence ID" value="VAX36964.1"/>
    <property type="molecule type" value="Genomic_DNA"/>
</dbReference>
<feature type="domain" description="CBS" evidence="4">
    <location>
        <begin position="344"/>
        <end position="403"/>
    </location>
</feature>
<reference evidence="5" key="1">
    <citation type="submission" date="2018-06" db="EMBL/GenBank/DDBJ databases">
        <authorList>
            <person name="Zhirakovskaya E."/>
        </authorList>
    </citation>
    <scope>NUCLEOTIDE SEQUENCE</scope>
</reference>
<comment type="cofactor">
    <cofactor evidence="1">
        <name>pyridoxal 5'-phosphate</name>
        <dbReference type="ChEBI" id="CHEBI:597326"/>
    </cofactor>
</comment>
<dbReference type="FunFam" id="3.40.50.1100:FF:000003">
    <property type="entry name" value="Cystathionine beta-synthase"/>
    <property type="match status" value="1"/>
</dbReference>
<dbReference type="SUPFAM" id="SSF53686">
    <property type="entry name" value="Tryptophan synthase beta subunit-like PLP-dependent enzymes"/>
    <property type="match status" value="1"/>
</dbReference>
<dbReference type="PROSITE" id="PS51371">
    <property type="entry name" value="CBS"/>
    <property type="match status" value="1"/>
</dbReference>
<dbReference type="InterPro" id="IPR001216">
    <property type="entry name" value="P-phosphate_BS"/>
</dbReference>
<dbReference type="PROSITE" id="PS00901">
    <property type="entry name" value="CYS_SYNTHASE"/>
    <property type="match status" value="1"/>
</dbReference>
<dbReference type="PANTHER" id="PTHR10314">
    <property type="entry name" value="CYSTATHIONINE BETA-SYNTHASE"/>
    <property type="match status" value="1"/>
</dbReference>
<dbReference type="GO" id="GO:0004122">
    <property type="term" value="F:cystathionine beta-synthase activity"/>
    <property type="evidence" value="ECO:0007669"/>
    <property type="project" value="UniProtKB-EC"/>
</dbReference>
<dbReference type="FunFam" id="3.40.50.1100:FF:000118">
    <property type="entry name" value="Related to CYS4-cystathionine beta-synthase"/>
    <property type="match status" value="1"/>
</dbReference>
<dbReference type="InterPro" id="IPR046342">
    <property type="entry name" value="CBS_dom_sf"/>
</dbReference>
<dbReference type="InterPro" id="IPR036052">
    <property type="entry name" value="TrpB-like_PALP_sf"/>
</dbReference>
<dbReference type="Pfam" id="PF00571">
    <property type="entry name" value="CBS"/>
    <property type="match status" value="2"/>
</dbReference>
<proteinExistence type="inferred from homology"/>
<sequence length="462" mass="50045">MRKPFHTILDTIGDTPLVRLNKVVPEGAAEVWVKCEFLNPAGSIKDRMALYIVEEAEKRGWLKPGGTIVENTSGNTGLGLAMVAAVKGYKCIFTMPDKMSLEKVNMLKGFGAEVVITPTDVPGDSPEHYVNTAKRIAAETPGGFYVNQYHTDLNILAHYHSTGKEIWEQTEGDFDAFVAGIGTGGTISGVGRLIKEKNTELGKSIRVVGEDPIGSVHFSLFYTGTPGEAGVYKVEGIGDDIVCDAFDLSVVDEIRQTDDRQAFTLARRLTREEGLFCGGSSGAIAHVAIEIAKEMGPGKKVVCVLPDHGSRYISKYLSDAWMKDYGFLEPERNLGLVEDVLKTEQPTVITASPEATLAEIVQIFREHGVSQVPLVDGSGKPESIVHEVDLLRAMQAGDVSMDTKASEVATAVGGLIYPKARVEELYAIFAKDQVAIVVDQSRIVGIVSQIDLIDYLSHKTNA</sequence>
<dbReference type="GO" id="GO:0006535">
    <property type="term" value="P:cysteine biosynthetic process from serine"/>
    <property type="evidence" value="ECO:0007669"/>
    <property type="project" value="InterPro"/>
</dbReference>
<keyword evidence="3" id="KW-0663">Pyridoxal phosphate</keyword>
<protein>
    <submittedName>
        <fullName evidence="5">Cystathionine beta-synthase</fullName>
        <ecNumber evidence="5">4.2.1.22</ecNumber>
    </submittedName>
</protein>
<organism evidence="5">
    <name type="scientific">hydrothermal vent metagenome</name>
    <dbReference type="NCBI Taxonomy" id="652676"/>
    <lineage>
        <taxon>unclassified sequences</taxon>
        <taxon>metagenomes</taxon>
        <taxon>ecological metagenomes</taxon>
    </lineage>
</organism>
<dbReference type="InterPro" id="IPR001926">
    <property type="entry name" value="TrpB-like_PALP"/>
</dbReference>
<dbReference type="SUPFAM" id="SSF54631">
    <property type="entry name" value="CBS-domain pair"/>
    <property type="match status" value="1"/>
</dbReference>
<keyword evidence="5" id="KW-0456">Lyase</keyword>
<dbReference type="InterPro" id="IPR050214">
    <property type="entry name" value="Cys_Synth/Cystath_Beta-Synth"/>
</dbReference>
<evidence type="ECO:0000313" key="5">
    <source>
        <dbReference type="EMBL" id="VAX36964.1"/>
    </source>
</evidence>
<evidence type="ECO:0000256" key="2">
    <source>
        <dbReference type="ARBA" id="ARBA00007103"/>
    </source>
</evidence>
<evidence type="ECO:0000259" key="4">
    <source>
        <dbReference type="PROSITE" id="PS51371"/>
    </source>
</evidence>
<gene>
    <name evidence="5" type="ORF">MNBD_PLANCTO03-2431</name>
</gene>
<accession>A0A3B1DLM0</accession>
<evidence type="ECO:0000256" key="1">
    <source>
        <dbReference type="ARBA" id="ARBA00001933"/>
    </source>
</evidence>
<dbReference type="AlphaFoldDB" id="A0A3B1DLM0"/>
<dbReference type="CDD" id="cd01561">
    <property type="entry name" value="CBS_like"/>
    <property type="match status" value="1"/>
</dbReference>
<dbReference type="Pfam" id="PF00291">
    <property type="entry name" value="PALP"/>
    <property type="match status" value="1"/>
</dbReference>
<dbReference type="SMART" id="SM00116">
    <property type="entry name" value="CBS"/>
    <property type="match status" value="2"/>
</dbReference>
<dbReference type="EC" id="4.2.1.22" evidence="5"/>
<name>A0A3B1DLM0_9ZZZZ</name>
<dbReference type="Gene3D" id="3.10.580.10">
    <property type="entry name" value="CBS-domain"/>
    <property type="match status" value="1"/>
</dbReference>
<dbReference type="InterPro" id="IPR000644">
    <property type="entry name" value="CBS_dom"/>
</dbReference>
<evidence type="ECO:0000256" key="3">
    <source>
        <dbReference type="ARBA" id="ARBA00022898"/>
    </source>
</evidence>
<comment type="similarity">
    <text evidence="2">Belongs to the cysteine synthase/cystathionine beta-synthase family.</text>
</comment>
<dbReference type="Gene3D" id="3.40.50.1100">
    <property type="match status" value="2"/>
</dbReference>